<evidence type="ECO:0000313" key="13">
    <source>
        <dbReference type="Proteomes" id="UP000219422"/>
    </source>
</evidence>
<evidence type="ECO:0000256" key="7">
    <source>
        <dbReference type="ARBA" id="ARBA00022840"/>
    </source>
</evidence>
<comment type="catalytic activity">
    <reaction evidence="1">
        <text>ATP + protein L-histidine = ADP + protein N-phospho-L-histidine.</text>
        <dbReference type="EC" id="2.7.13.3"/>
    </reaction>
</comment>
<dbReference type="CDD" id="cd00082">
    <property type="entry name" value="HisKA"/>
    <property type="match status" value="1"/>
</dbReference>
<evidence type="ECO:0000256" key="6">
    <source>
        <dbReference type="ARBA" id="ARBA00022777"/>
    </source>
</evidence>
<accession>A0A291MXW4</accession>
<dbReference type="Pfam" id="PF02518">
    <property type="entry name" value="HATPase_c"/>
    <property type="match status" value="1"/>
</dbReference>
<feature type="transmembrane region" description="Helical" evidence="9">
    <location>
        <begin position="35"/>
        <end position="51"/>
    </location>
</feature>
<keyword evidence="7" id="KW-0067">ATP-binding</keyword>
<evidence type="ECO:0000259" key="10">
    <source>
        <dbReference type="PROSITE" id="PS50109"/>
    </source>
</evidence>
<dbReference type="Gene3D" id="1.10.287.130">
    <property type="match status" value="1"/>
</dbReference>
<dbReference type="SUPFAM" id="SSF47384">
    <property type="entry name" value="Homodimeric domain of signal transducing histidine kinase"/>
    <property type="match status" value="1"/>
</dbReference>
<evidence type="ECO:0000256" key="3">
    <source>
        <dbReference type="ARBA" id="ARBA00022553"/>
    </source>
</evidence>
<keyword evidence="3" id="KW-0597">Phosphoprotein</keyword>
<feature type="transmembrane region" description="Helical" evidence="9">
    <location>
        <begin position="58"/>
        <end position="76"/>
    </location>
</feature>
<dbReference type="AlphaFoldDB" id="A0A291MXW4"/>
<dbReference type="RefSeq" id="WP_097383211.1">
    <property type="nucleotide sequence ID" value="NZ_CP023741.1"/>
</dbReference>
<dbReference type="SMART" id="SM00388">
    <property type="entry name" value="HisKA"/>
    <property type="match status" value="1"/>
</dbReference>
<feature type="transmembrane region" description="Helical" evidence="9">
    <location>
        <begin position="7"/>
        <end position="29"/>
    </location>
</feature>
<dbReference type="PANTHER" id="PTHR43065">
    <property type="entry name" value="SENSOR HISTIDINE KINASE"/>
    <property type="match status" value="1"/>
</dbReference>
<dbReference type="InterPro" id="IPR035965">
    <property type="entry name" value="PAS-like_dom_sf"/>
</dbReference>
<dbReference type="Gene3D" id="3.30.450.20">
    <property type="entry name" value="PAS domain"/>
    <property type="match status" value="1"/>
</dbReference>
<dbReference type="Proteomes" id="UP000219422">
    <property type="component" value="Chromosome"/>
</dbReference>
<dbReference type="CDD" id="cd00130">
    <property type="entry name" value="PAS"/>
    <property type="match status" value="1"/>
</dbReference>
<dbReference type="Gene3D" id="3.30.565.10">
    <property type="entry name" value="Histidine kinase-like ATPase, C-terminal domain"/>
    <property type="match status" value="1"/>
</dbReference>
<dbReference type="KEGG" id="sya:A6768_08005"/>
<dbReference type="InterPro" id="IPR036097">
    <property type="entry name" value="HisK_dim/P_sf"/>
</dbReference>
<feature type="domain" description="PAC" evidence="11">
    <location>
        <begin position="214"/>
        <end position="265"/>
    </location>
</feature>
<gene>
    <name evidence="12" type="ORF">A6768_08005</name>
</gene>
<dbReference type="NCBIfam" id="TIGR00229">
    <property type="entry name" value="sensory_box"/>
    <property type="match status" value="1"/>
</dbReference>
<evidence type="ECO:0000256" key="4">
    <source>
        <dbReference type="ARBA" id="ARBA00022679"/>
    </source>
</evidence>
<dbReference type="InterPro" id="IPR000700">
    <property type="entry name" value="PAS-assoc_C"/>
</dbReference>
<dbReference type="GO" id="GO:0000155">
    <property type="term" value="F:phosphorelay sensor kinase activity"/>
    <property type="evidence" value="ECO:0007669"/>
    <property type="project" value="InterPro"/>
</dbReference>
<keyword evidence="9" id="KW-0812">Transmembrane</keyword>
<keyword evidence="6" id="KW-0418">Kinase</keyword>
<evidence type="ECO:0000256" key="8">
    <source>
        <dbReference type="ARBA" id="ARBA00023012"/>
    </source>
</evidence>
<name>A0A291MXW4_SPHYA</name>
<dbReference type="EC" id="2.7.13.3" evidence="2"/>
<keyword evidence="9" id="KW-0472">Membrane</keyword>
<dbReference type="InterPro" id="IPR036890">
    <property type="entry name" value="HATPase_C_sf"/>
</dbReference>
<reference evidence="12 13" key="1">
    <citation type="submission" date="2017-10" db="EMBL/GenBank/DDBJ databases">
        <title>Sphingobium yanoikuyae S72.</title>
        <authorList>
            <person name="Sanchez E."/>
            <person name="Bustos P."/>
            <person name="Mendoza P."/>
            <person name="Guo X."/>
            <person name="Mendoza A."/>
        </authorList>
    </citation>
    <scope>NUCLEOTIDE SEQUENCE [LARGE SCALE GENOMIC DNA]</scope>
    <source>
        <strain evidence="12 13">S72</strain>
    </source>
</reference>
<dbReference type="Pfam" id="PF00512">
    <property type="entry name" value="HisKA"/>
    <property type="match status" value="1"/>
</dbReference>
<dbReference type="SMART" id="SM00387">
    <property type="entry name" value="HATPase_c"/>
    <property type="match status" value="1"/>
</dbReference>
<proteinExistence type="predicted"/>
<evidence type="ECO:0000256" key="1">
    <source>
        <dbReference type="ARBA" id="ARBA00000085"/>
    </source>
</evidence>
<dbReference type="PRINTS" id="PR00344">
    <property type="entry name" value="BCTRLSENSOR"/>
</dbReference>
<organism evidence="12 13">
    <name type="scientific">Sphingobium yanoikuyae</name>
    <name type="common">Sphingomonas yanoikuyae</name>
    <dbReference type="NCBI Taxonomy" id="13690"/>
    <lineage>
        <taxon>Bacteria</taxon>
        <taxon>Pseudomonadati</taxon>
        <taxon>Pseudomonadota</taxon>
        <taxon>Alphaproteobacteria</taxon>
        <taxon>Sphingomonadales</taxon>
        <taxon>Sphingomonadaceae</taxon>
        <taxon>Sphingobium</taxon>
    </lineage>
</organism>
<dbReference type="GeneID" id="57776776"/>
<keyword evidence="5" id="KW-0547">Nucleotide-binding</keyword>
<protein>
    <recommendedName>
        <fullName evidence="2">histidine kinase</fullName>
        <ecNumber evidence="2">2.7.13.3</ecNumber>
    </recommendedName>
</protein>
<dbReference type="InterPro" id="IPR003594">
    <property type="entry name" value="HATPase_dom"/>
</dbReference>
<keyword evidence="8" id="KW-0902">Two-component regulatory system</keyword>
<dbReference type="GO" id="GO:0005524">
    <property type="term" value="F:ATP binding"/>
    <property type="evidence" value="ECO:0007669"/>
    <property type="project" value="UniProtKB-KW"/>
</dbReference>
<keyword evidence="9" id="KW-1133">Transmembrane helix</keyword>
<dbReference type="EMBL" id="CP023741">
    <property type="protein sequence ID" value="ATI79959.1"/>
    <property type="molecule type" value="Genomic_DNA"/>
</dbReference>
<dbReference type="InterPro" id="IPR005467">
    <property type="entry name" value="His_kinase_dom"/>
</dbReference>
<dbReference type="PROSITE" id="PS50109">
    <property type="entry name" value="HIS_KIN"/>
    <property type="match status" value="1"/>
</dbReference>
<evidence type="ECO:0000256" key="9">
    <source>
        <dbReference type="SAM" id="Phobius"/>
    </source>
</evidence>
<dbReference type="InterPro" id="IPR000014">
    <property type="entry name" value="PAS"/>
</dbReference>
<dbReference type="SUPFAM" id="SSF55785">
    <property type="entry name" value="PYP-like sensor domain (PAS domain)"/>
    <property type="match status" value="1"/>
</dbReference>
<evidence type="ECO:0000256" key="5">
    <source>
        <dbReference type="ARBA" id="ARBA00022741"/>
    </source>
</evidence>
<feature type="domain" description="Histidine kinase" evidence="10">
    <location>
        <begin position="285"/>
        <end position="500"/>
    </location>
</feature>
<evidence type="ECO:0000256" key="2">
    <source>
        <dbReference type="ARBA" id="ARBA00012438"/>
    </source>
</evidence>
<dbReference type="InterPro" id="IPR004358">
    <property type="entry name" value="Sig_transdc_His_kin-like_C"/>
</dbReference>
<dbReference type="SUPFAM" id="SSF55874">
    <property type="entry name" value="ATPase domain of HSP90 chaperone/DNA topoisomerase II/histidine kinase"/>
    <property type="match status" value="1"/>
</dbReference>
<evidence type="ECO:0000313" key="12">
    <source>
        <dbReference type="EMBL" id="ATI79959.1"/>
    </source>
</evidence>
<sequence>MSDNMNHAGWIATTTLGLAALLALAIFALDILSPLQGAVAVLYTIVVLVAARAHVRRHVFTAGIACALLALMGYWISHGLETIGSPAMRLTVSLIAIATTAILSARQITAAEERSRSEERYRLIFDASGFPIWESDWSAAYRLLRSGEAPSLELVQTAGALATIRNANQEVARLFGYQDRAELVGANIIAHHTMSAQATQARIFEQLLEGQAPVEEEVQFLTTKGDLIDVVLRVTLPPDHDGWQRVLVTALDVTQRNQAQARLIESQAELTHMSRVTTLGQLTASIAHEVNQPLSAIITYARSGKRWLAREAPEAAEVADCLDHIALNGTRAADVIARIRDLARKGDPRQEQVQMESLITQTVELLQRDLIANDVRLALDISAELPPTMGDHIQLQQVVMNLLLNAQQAMAMTPPESREIGLTGRIDGDFLLFDISDCGVGFVDVDPESLFRPFFTTRDDGMGMGLSICRSIIEQHGGKLVARSNDRGGATFSFMLPVAGNERIAA</sequence>
<evidence type="ECO:0000259" key="11">
    <source>
        <dbReference type="PROSITE" id="PS50113"/>
    </source>
</evidence>
<keyword evidence="4" id="KW-0808">Transferase</keyword>
<dbReference type="InterPro" id="IPR003661">
    <property type="entry name" value="HisK_dim/P_dom"/>
</dbReference>
<dbReference type="PROSITE" id="PS50113">
    <property type="entry name" value="PAC"/>
    <property type="match status" value="1"/>
</dbReference>
<dbReference type="PANTHER" id="PTHR43065:SF10">
    <property type="entry name" value="PEROXIDE STRESS-ACTIVATED HISTIDINE KINASE MAK3"/>
    <property type="match status" value="1"/>
</dbReference>